<dbReference type="InterPro" id="IPR011008">
    <property type="entry name" value="Dimeric_a/b-barrel"/>
</dbReference>
<accession>A0A914XAZ9</accession>
<organism evidence="1 2">
    <name type="scientific">Plectus sambesii</name>
    <dbReference type="NCBI Taxonomy" id="2011161"/>
    <lineage>
        <taxon>Eukaryota</taxon>
        <taxon>Metazoa</taxon>
        <taxon>Ecdysozoa</taxon>
        <taxon>Nematoda</taxon>
        <taxon>Chromadorea</taxon>
        <taxon>Plectida</taxon>
        <taxon>Plectina</taxon>
        <taxon>Plectoidea</taxon>
        <taxon>Plectidae</taxon>
        <taxon>Plectus</taxon>
    </lineage>
</organism>
<dbReference type="PANTHER" id="PTHR21017">
    <property type="entry name" value="NIPSNAP-RELATED"/>
    <property type="match status" value="1"/>
</dbReference>
<keyword evidence="1" id="KW-1185">Reference proteome</keyword>
<reference evidence="2" key="1">
    <citation type="submission" date="2022-11" db="UniProtKB">
        <authorList>
            <consortium name="WormBaseParasite"/>
        </authorList>
    </citation>
    <scope>IDENTIFICATION</scope>
</reference>
<evidence type="ECO:0000313" key="1">
    <source>
        <dbReference type="Proteomes" id="UP000887566"/>
    </source>
</evidence>
<dbReference type="PANTHER" id="PTHR21017:SF17">
    <property type="entry name" value="PROTEIN NIPSNAP"/>
    <property type="match status" value="1"/>
</dbReference>
<dbReference type="SUPFAM" id="SSF54909">
    <property type="entry name" value="Dimeric alpha+beta barrel"/>
    <property type="match status" value="1"/>
</dbReference>
<dbReference type="InterPro" id="IPR051557">
    <property type="entry name" value="NipSnap_domain"/>
</dbReference>
<proteinExistence type="predicted"/>
<dbReference type="Proteomes" id="UP000887566">
    <property type="component" value="Unplaced"/>
</dbReference>
<dbReference type="GO" id="GO:0005739">
    <property type="term" value="C:mitochondrion"/>
    <property type="evidence" value="ECO:0007669"/>
    <property type="project" value="TreeGrafter"/>
</dbReference>
<sequence>MPILRPGAFQQLLSSSFGSSLRLASRSIYHSTPLLSDEKKGGGKEPPAPASQGWISRILGGPQYNPDTIQKQSHSSLLSDTEIIYGLTTHDTKCGEMDNYLKAYEQYSKTCSSVVPGLDLFGSWTVLHANQDQAVHLWRYKKGFEDVDNFSDVLKSSQALRAADREVALLCNNRTSVLTKAFSYWGDPKPRDSKHVYDLR</sequence>
<evidence type="ECO:0000313" key="2">
    <source>
        <dbReference type="WBParaSite" id="PSAMB.scaffold7359size7770.g29964.t1"/>
    </source>
</evidence>
<dbReference type="AlphaFoldDB" id="A0A914XAZ9"/>
<protein>
    <submittedName>
        <fullName evidence="2">NIPSNAP domain-containing protein</fullName>
    </submittedName>
</protein>
<name>A0A914XAZ9_9BILA</name>
<dbReference type="WBParaSite" id="PSAMB.scaffold7359size7770.g29964.t1">
    <property type="protein sequence ID" value="PSAMB.scaffold7359size7770.g29964.t1"/>
    <property type="gene ID" value="PSAMB.scaffold7359size7770.g29964"/>
</dbReference>
<dbReference type="Gene3D" id="3.30.70.100">
    <property type="match status" value="1"/>
</dbReference>